<dbReference type="Pfam" id="PF00011">
    <property type="entry name" value="HSP20"/>
    <property type="match status" value="1"/>
</dbReference>
<name>A0ABW4YVR8_9HYPH</name>
<reference evidence="7" key="1">
    <citation type="journal article" date="2019" name="Int. J. Syst. Evol. Microbiol.">
        <title>The Global Catalogue of Microorganisms (GCM) 10K type strain sequencing project: providing services to taxonomists for standard genome sequencing and annotation.</title>
        <authorList>
            <consortium name="The Broad Institute Genomics Platform"/>
            <consortium name="The Broad Institute Genome Sequencing Center for Infectious Disease"/>
            <person name="Wu L."/>
            <person name="Ma J."/>
        </authorList>
    </citation>
    <scope>NUCLEOTIDE SEQUENCE [LARGE SCALE GENOMIC DNA]</scope>
    <source>
        <strain evidence="7">CCM 7435</strain>
    </source>
</reference>
<comment type="caution">
    <text evidence="6">The sequence shown here is derived from an EMBL/GenBank/DDBJ whole genome shotgun (WGS) entry which is preliminary data.</text>
</comment>
<dbReference type="EMBL" id="JBHUHD010000001">
    <property type="protein sequence ID" value="MFD2140217.1"/>
    <property type="molecule type" value="Genomic_DNA"/>
</dbReference>
<dbReference type="SUPFAM" id="SSF49764">
    <property type="entry name" value="HSP20-like chaperones"/>
    <property type="match status" value="1"/>
</dbReference>
<feature type="domain" description="SHSP" evidence="5">
    <location>
        <begin position="25"/>
        <end position="136"/>
    </location>
</feature>
<feature type="region of interest" description="Disordered" evidence="4">
    <location>
        <begin position="132"/>
        <end position="162"/>
    </location>
</feature>
<evidence type="ECO:0000313" key="7">
    <source>
        <dbReference type="Proteomes" id="UP001597299"/>
    </source>
</evidence>
<comment type="similarity">
    <text evidence="2 3">Belongs to the small heat shock protein (HSP20) family.</text>
</comment>
<proteinExistence type="inferred from homology"/>
<organism evidence="6 7">
    <name type="scientific">Ancylobacter oerskovii</name>
    <dbReference type="NCBI Taxonomy" id="459519"/>
    <lineage>
        <taxon>Bacteria</taxon>
        <taxon>Pseudomonadati</taxon>
        <taxon>Pseudomonadota</taxon>
        <taxon>Alphaproteobacteria</taxon>
        <taxon>Hyphomicrobiales</taxon>
        <taxon>Xanthobacteraceae</taxon>
        <taxon>Ancylobacter</taxon>
    </lineage>
</organism>
<evidence type="ECO:0000313" key="6">
    <source>
        <dbReference type="EMBL" id="MFD2140217.1"/>
    </source>
</evidence>
<dbReference type="Proteomes" id="UP001597299">
    <property type="component" value="Unassembled WGS sequence"/>
</dbReference>
<protein>
    <submittedName>
        <fullName evidence="6">Hsp20 family protein</fullName>
    </submittedName>
</protein>
<dbReference type="InterPro" id="IPR002068">
    <property type="entry name" value="A-crystallin/Hsp20_dom"/>
</dbReference>
<dbReference type="PROSITE" id="PS01031">
    <property type="entry name" value="SHSP"/>
    <property type="match status" value="1"/>
</dbReference>
<dbReference type="PANTHER" id="PTHR47062">
    <property type="match status" value="1"/>
</dbReference>
<keyword evidence="7" id="KW-1185">Reference proteome</keyword>
<dbReference type="Gene3D" id="2.60.40.790">
    <property type="match status" value="1"/>
</dbReference>
<sequence length="162" mass="18312">MRSTEFAPLFRSTVGFDRLFDMLENSVRPEWPPYNIEKQGENAYRITMAIAGFRPDEVELTQHGAELIVIGRNNPEENATQVLHRGLGVGSFKQAFRLADYVKVENASLENGLLIIDLVRELPEELKPRRIAITSGDHTPRIEAAGQHKQISQDTQKDREAA</sequence>
<evidence type="ECO:0000259" key="5">
    <source>
        <dbReference type="PROSITE" id="PS01031"/>
    </source>
</evidence>
<evidence type="ECO:0000256" key="3">
    <source>
        <dbReference type="RuleBase" id="RU003616"/>
    </source>
</evidence>
<keyword evidence="1" id="KW-0346">Stress response</keyword>
<dbReference type="RefSeq" id="WP_213353117.1">
    <property type="nucleotide sequence ID" value="NZ_JAHBGB010000033.1"/>
</dbReference>
<gene>
    <name evidence="6" type="ORF">ACFSNC_07410</name>
</gene>
<dbReference type="CDD" id="cd06470">
    <property type="entry name" value="ACD_IbpA-B_like"/>
    <property type="match status" value="1"/>
</dbReference>
<accession>A0ABW4YVR8</accession>
<dbReference type="PANTHER" id="PTHR47062:SF1">
    <property type="entry name" value="SMALL HEAT SHOCK PROTEIN IBPA"/>
    <property type="match status" value="1"/>
</dbReference>
<evidence type="ECO:0000256" key="2">
    <source>
        <dbReference type="PROSITE-ProRule" id="PRU00285"/>
    </source>
</evidence>
<dbReference type="InterPro" id="IPR037913">
    <property type="entry name" value="ACD_IbpA/B"/>
</dbReference>
<evidence type="ECO:0000256" key="1">
    <source>
        <dbReference type="ARBA" id="ARBA00023016"/>
    </source>
</evidence>
<evidence type="ECO:0000256" key="4">
    <source>
        <dbReference type="SAM" id="MobiDB-lite"/>
    </source>
</evidence>
<dbReference type="InterPro" id="IPR008978">
    <property type="entry name" value="HSP20-like_chaperone"/>
</dbReference>